<feature type="compositionally biased region" description="Polar residues" evidence="1">
    <location>
        <begin position="102"/>
        <end position="120"/>
    </location>
</feature>
<proteinExistence type="predicted"/>
<feature type="region of interest" description="Disordered" evidence="1">
    <location>
        <begin position="92"/>
        <end position="120"/>
    </location>
</feature>
<dbReference type="Gene3D" id="3.30.420.10">
    <property type="entry name" value="Ribonuclease H-like superfamily/Ribonuclease H"/>
    <property type="match status" value="1"/>
</dbReference>
<name>A0A0A9WGP9_LYGHE</name>
<accession>A0A0A9WGP9</accession>
<dbReference type="AlphaFoldDB" id="A0A0A9WGP9"/>
<reference evidence="3" key="1">
    <citation type="journal article" date="2014" name="PLoS ONE">
        <title>Transcriptome-Based Identification of ABC Transporters in the Western Tarnished Plant Bug Lygus hesperus.</title>
        <authorList>
            <person name="Hull J.J."/>
            <person name="Chaney K."/>
            <person name="Geib S.M."/>
            <person name="Fabrick J.A."/>
            <person name="Brent C.S."/>
            <person name="Walsh D."/>
            <person name="Lavine L.C."/>
        </authorList>
    </citation>
    <scope>NUCLEOTIDE SEQUENCE</scope>
</reference>
<evidence type="ECO:0000259" key="2">
    <source>
        <dbReference type="Pfam" id="PF13358"/>
    </source>
</evidence>
<sequence>MLRISLRIVAGGADFIFMQDGARPHTARVVQEYLNQHNIPVLDWPACIPNLNPIEYIWELGKAIRGRPNQPICLAELEEALVEEWDLLSQENIRSMPRPTQEPRSQHQAPKTMQPRKTTS</sequence>
<dbReference type="GO" id="GO:0003676">
    <property type="term" value="F:nucleic acid binding"/>
    <property type="evidence" value="ECO:0007669"/>
    <property type="project" value="InterPro"/>
</dbReference>
<gene>
    <name evidence="3" type="primary">tc3a_4</name>
    <name evidence="3" type="ORF">CM83_21849</name>
</gene>
<dbReference type="InterPro" id="IPR038717">
    <property type="entry name" value="Tc1-like_DDE_dom"/>
</dbReference>
<evidence type="ECO:0000256" key="1">
    <source>
        <dbReference type="SAM" id="MobiDB-lite"/>
    </source>
</evidence>
<organism evidence="3">
    <name type="scientific">Lygus hesperus</name>
    <name type="common">Western plant bug</name>
    <dbReference type="NCBI Taxonomy" id="30085"/>
    <lineage>
        <taxon>Eukaryota</taxon>
        <taxon>Metazoa</taxon>
        <taxon>Ecdysozoa</taxon>
        <taxon>Arthropoda</taxon>
        <taxon>Hexapoda</taxon>
        <taxon>Insecta</taxon>
        <taxon>Pterygota</taxon>
        <taxon>Neoptera</taxon>
        <taxon>Paraneoptera</taxon>
        <taxon>Hemiptera</taxon>
        <taxon>Heteroptera</taxon>
        <taxon>Panheteroptera</taxon>
        <taxon>Cimicomorpha</taxon>
        <taxon>Miridae</taxon>
        <taxon>Mirini</taxon>
        <taxon>Lygus</taxon>
    </lineage>
</organism>
<reference evidence="3" key="2">
    <citation type="submission" date="2014-07" db="EMBL/GenBank/DDBJ databases">
        <authorList>
            <person name="Hull J."/>
        </authorList>
    </citation>
    <scope>NUCLEOTIDE SEQUENCE</scope>
</reference>
<dbReference type="Pfam" id="PF13358">
    <property type="entry name" value="DDE_3"/>
    <property type="match status" value="1"/>
</dbReference>
<evidence type="ECO:0000313" key="3">
    <source>
        <dbReference type="EMBL" id="JAG05678.1"/>
    </source>
</evidence>
<feature type="domain" description="Tc1-like transposase DDE" evidence="2">
    <location>
        <begin position="16"/>
        <end position="63"/>
    </location>
</feature>
<dbReference type="EMBL" id="GBHO01037926">
    <property type="protein sequence ID" value="JAG05678.1"/>
    <property type="molecule type" value="Transcribed_RNA"/>
</dbReference>
<protein>
    <submittedName>
        <fullName evidence="3">Transposable element Tc3 transposase</fullName>
    </submittedName>
</protein>
<dbReference type="InterPro" id="IPR036397">
    <property type="entry name" value="RNaseH_sf"/>
</dbReference>